<dbReference type="AlphaFoldDB" id="A0AAQ3TTJ8"/>
<gene>
    <name evidence="1" type="ORF">U9M48_025916</name>
</gene>
<organism evidence="1 2">
    <name type="scientific">Paspalum notatum var. saurae</name>
    <dbReference type="NCBI Taxonomy" id="547442"/>
    <lineage>
        <taxon>Eukaryota</taxon>
        <taxon>Viridiplantae</taxon>
        <taxon>Streptophyta</taxon>
        <taxon>Embryophyta</taxon>
        <taxon>Tracheophyta</taxon>
        <taxon>Spermatophyta</taxon>
        <taxon>Magnoliopsida</taxon>
        <taxon>Liliopsida</taxon>
        <taxon>Poales</taxon>
        <taxon>Poaceae</taxon>
        <taxon>PACMAD clade</taxon>
        <taxon>Panicoideae</taxon>
        <taxon>Andropogonodae</taxon>
        <taxon>Paspaleae</taxon>
        <taxon>Paspalinae</taxon>
        <taxon>Paspalum</taxon>
    </lineage>
</organism>
<reference evidence="1 2" key="1">
    <citation type="submission" date="2024-02" db="EMBL/GenBank/DDBJ databases">
        <title>High-quality chromosome-scale genome assembly of Pensacola bahiagrass (Paspalum notatum Flugge var. saurae).</title>
        <authorList>
            <person name="Vega J.M."/>
            <person name="Podio M."/>
            <person name="Orjuela J."/>
            <person name="Siena L.A."/>
            <person name="Pessino S.C."/>
            <person name="Combes M.C."/>
            <person name="Mariac C."/>
            <person name="Albertini E."/>
            <person name="Pupilli F."/>
            <person name="Ortiz J.P.A."/>
            <person name="Leblanc O."/>
        </authorList>
    </citation>
    <scope>NUCLEOTIDE SEQUENCE [LARGE SCALE GENOMIC DNA]</scope>
    <source>
        <strain evidence="1">R1</strain>
        <tissue evidence="1">Leaf</tissue>
    </source>
</reference>
<proteinExistence type="predicted"/>
<sequence length="291" mass="31576">MSSGRSGGHWRRPSSPLPVAEAVEVEVILWVSILDSTRLQLRGDDPVHHLHRLVLPVEDLLRGGGGGVPLGPHGNDDVGGESLAGADLGGHLERDLHGHQVAGALAGVVGPGVGGADEVLVLDTKRSAARTAWRYAAWMLCSTATFLSHTRWWRAISCRSQGRGSRVTDPASTERNTCACHRSGSESERGVESDGRWIQGTRSSFSSASSLSLRWWWWWWCECECECDAAALPHISRSCSLVAFRHRCSKLVSTSYAAGPSRRQCRSCHGCRGPLASPCTMDGWMDGWIGR</sequence>
<name>A0AAQ3TTJ8_PASNO</name>
<accession>A0AAQ3TTJ8</accession>
<keyword evidence="2" id="KW-1185">Reference proteome</keyword>
<evidence type="ECO:0000313" key="1">
    <source>
        <dbReference type="EMBL" id="WVZ78159.1"/>
    </source>
</evidence>
<dbReference type="Proteomes" id="UP001341281">
    <property type="component" value="Chromosome 05"/>
</dbReference>
<dbReference type="EMBL" id="CP144749">
    <property type="protein sequence ID" value="WVZ78159.1"/>
    <property type="molecule type" value="Genomic_DNA"/>
</dbReference>
<protein>
    <submittedName>
        <fullName evidence="1">Uncharacterized protein</fullName>
    </submittedName>
</protein>
<evidence type="ECO:0000313" key="2">
    <source>
        <dbReference type="Proteomes" id="UP001341281"/>
    </source>
</evidence>